<dbReference type="EMBL" id="CP041637">
    <property type="protein sequence ID" value="QDO93314.1"/>
    <property type="molecule type" value="Genomic_DNA"/>
</dbReference>
<feature type="region of interest" description="Disordered" evidence="1">
    <location>
        <begin position="39"/>
        <end position="64"/>
    </location>
</feature>
<protein>
    <recommendedName>
        <fullName evidence="5">Zinc ribbon domain-containing protein</fullName>
    </recommendedName>
</protein>
<evidence type="ECO:0000313" key="4">
    <source>
        <dbReference type="Proteomes" id="UP000319209"/>
    </source>
</evidence>
<dbReference type="InterPro" id="IPR029038">
    <property type="entry name" value="MetRS_Zn"/>
</dbReference>
<gene>
    <name evidence="3" type="ORF">FNB79_04780</name>
</gene>
<keyword evidence="4" id="KW-1185">Reference proteome</keyword>
<proteinExistence type="predicted"/>
<dbReference type="KEGG" id="fop:FNB79_04780"/>
<evidence type="ECO:0000313" key="3">
    <source>
        <dbReference type="EMBL" id="QDO93314.1"/>
    </source>
</evidence>
<organism evidence="3 4">
    <name type="scientific">Formosa sediminum</name>
    <dbReference type="NCBI Taxonomy" id="2594004"/>
    <lineage>
        <taxon>Bacteria</taxon>
        <taxon>Pseudomonadati</taxon>
        <taxon>Bacteroidota</taxon>
        <taxon>Flavobacteriia</taxon>
        <taxon>Flavobacteriales</taxon>
        <taxon>Flavobacteriaceae</taxon>
        <taxon>Formosa</taxon>
    </lineage>
</organism>
<accession>A0A516GP60</accession>
<evidence type="ECO:0000256" key="1">
    <source>
        <dbReference type="SAM" id="MobiDB-lite"/>
    </source>
</evidence>
<keyword evidence="2" id="KW-0812">Transmembrane</keyword>
<reference evidence="3 4" key="1">
    <citation type="submission" date="2019-07" db="EMBL/GenBank/DDBJ databases">
        <title>Genome sequencing for Formosa sp. PS13.</title>
        <authorList>
            <person name="Park S.-J."/>
        </authorList>
    </citation>
    <scope>NUCLEOTIDE SEQUENCE [LARGE SCALE GENOMIC DNA]</scope>
    <source>
        <strain evidence="3 4">PS13</strain>
    </source>
</reference>
<evidence type="ECO:0008006" key="5">
    <source>
        <dbReference type="Google" id="ProtNLM"/>
    </source>
</evidence>
<evidence type="ECO:0000256" key="2">
    <source>
        <dbReference type="SAM" id="Phobius"/>
    </source>
</evidence>
<keyword evidence="2" id="KW-1133">Transmembrane helix</keyword>
<sequence>MGGTVQIKCPNCGLYNTNADHCSNCGTLLSYKKRREIAHQEREKQRIERENTQKKTSPSWIESGKQSKNPFVRIGAHLTNSIVIVVMAIGAFFAWLFTFLAA</sequence>
<dbReference type="AlphaFoldDB" id="A0A516GP60"/>
<dbReference type="RefSeq" id="WP_143380218.1">
    <property type="nucleotide sequence ID" value="NZ_CP041637.1"/>
</dbReference>
<dbReference type="OrthoDB" id="1144727at2"/>
<dbReference type="SUPFAM" id="SSF57770">
    <property type="entry name" value="Methionyl-tRNA synthetase (MetRS), Zn-domain"/>
    <property type="match status" value="1"/>
</dbReference>
<name>A0A516GP60_9FLAO</name>
<feature type="compositionally biased region" description="Polar residues" evidence="1">
    <location>
        <begin position="54"/>
        <end position="64"/>
    </location>
</feature>
<dbReference type="Proteomes" id="UP000319209">
    <property type="component" value="Chromosome"/>
</dbReference>
<keyword evidence="2" id="KW-0472">Membrane</keyword>
<feature type="transmembrane region" description="Helical" evidence="2">
    <location>
        <begin position="78"/>
        <end position="101"/>
    </location>
</feature>
<feature type="compositionally biased region" description="Basic and acidic residues" evidence="1">
    <location>
        <begin position="39"/>
        <end position="53"/>
    </location>
</feature>